<accession>A0A7S0RCS1</accession>
<gene>
    <name evidence="4" type="ORF">POBO1169_LOCUS11872</name>
</gene>
<evidence type="ECO:0000256" key="3">
    <source>
        <dbReference type="SAM" id="Phobius"/>
    </source>
</evidence>
<name>A0A7S0RCS1_9CHLO</name>
<protein>
    <recommendedName>
        <fullName evidence="5">Sulfotransferase</fullName>
    </recommendedName>
</protein>
<evidence type="ECO:0000256" key="1">
    <source>
        <dbReference type="ARBA" id="ARBA00022679"/>
    </source>
</evidence>
<dbReference type="PANTHER" id="PTHR10605">
    <property type="entry name" value="HEPARAN SULFATE SULFOTRANSFERASE"/>
    <property type="match status" value="1"/>
</dbReference>
<dbReference type="Gene3D" id="3.40.50.300">
    <property type="entry name" value="P-loop containing nucleotide triphosphate hydrolases"/>
    <property type="match status" value="1"/>
</dbReference>
<feature type="transmembrane region" description="Helical" evidence="3">
    <location>
        <begin position="35"/>
        <end position="58"/>
    </location>
</feature>
<reference evidence="4" key="1">
    <citation type="submission" date="2021-01" db="EMBL/GenBank/DDBJ databases">
        <authorList>
            <person name="Corre E."/>
            <person name="Pelletier E."/>
            <person name="Niang G."/>
            <person name="Scheremetjew M."/>
            <person name="Finn R."/>
            <person name="Kale V."/>
            <person name="Holt S."/>
            <person name="Cochrane G."/>
            <person name="Meng A."/>
            <person name="Brown T."/>
            <person name="Cohen L."/>
        </authorList>
    </citation>
    <scope>NUCLEOTIDE SEQUENCE</scope>
    <source>
        <strain evidence="4">CCMP722</strain>
    </source>
</reference>
<dbReference type="EMBL" id="HBFA01023324">
    <property type="protein sequence ID" value="CAD8673633.1"/>
    <property type="molecule type" value="Transcribed_RNA"/>
</dbReference>
<proteinExistence type="predicted"/>
<organism evidence="4">
    <name type="scientific">Pyramimonas obovata</name>
    <dbReference type="NCBI Taxonomy" id="1411642"/>
    <lineage>
        <taxon>Eukaryota</taxon>
        <taxon>Viridiplantae</taxon>
        <taxon>Chlorophyta</taxon>
        <taxon>Pyramimonadophyceae</taxon>
        <taxon>Pyramimonadales</taxon>
        <taxon>Pyramimonadaceae</taxon>
        <taxon>Pyramimonas</taxon>
        <taxon>Pyramimonas incertae sedis</taxon>
    </lineage>
</organism>
<feature type="compositionally biased region" description="Polar residues" evidence="2">
    <location>
        <begin position="473"/>
        <end position="482"/>
    </location>
</feature>
<evidence type="ECO:0000313" key="4">
    <source>
        <dbReference type="EMBL" id="CAD8673633.1"/>
    </source>
</evidence>
<dbReference type="PANTHER" id="PTHR10605:SF56">
    <property type="entry name" value="BIFUNCTIONAL HEPARAN SULFATE N-DEACETYLASE_N-SULFOTRANSFERASE"/>
    <property type="match status" value="1"/>
</dbReference>
<evidence type="ECO:0000256" key="2">
    <source>
        <dbReference type="SAM" id="MobiDB-lite"/>
    </source>
</evidence>
<dbReference type="GO" id="GO:0008146">
    <property type="term" value="F:sulfotransferase activity"/>
    <property type="evidence" value="ECO:0007669"/>
    <property type="project" value="InterPro"/>
</dbReference>
<feature type="region of interest" description="Disordered" evidence="2">
    <location>
        <begin position="460"/>
        <end position="482"/>
    </location>
</feature>
<keyword evidence="1" id="KW-0808">Transferase</keyword>
<dbReference type="AlphaFoldDB" id="A0A7S0RCS1"/>
<keyword evidence="3" id="KW-1133">Transmembrane helix</keyword>
<feature type="transmembrane region" description="Helical" evidence="3">
    <location>
        <begin position="12"/>
        <end position="29"/>
    </location>
</feature>
<evidence type="ECO:0008006" key="5">
    <source>
        <dbReference type="Google" id="ProtNLM"/>
    </source>
</evidence>
<dbReference type="SUPFAM" id="SSF52540">
    <property type="entry name" value="P-loop containing nucleoside triphosphate hydrolases"/>
    <property type="match status" value="1"/>
</dbReference>
<keyword evidence="3" id="KW-0472">Membrane</keyword>
<dbReference type="InterPro" id="IPR037359">
    <property type="entry name" value="NST/OST"/>
</dbReference>
<sequence length="482" mass="54486">MVLPGRSVYCTDLRLAMWSLVALWLLSNVYPNAVIIRWCIFAVFDIVLAGWIILVLLARHAIKHVFNRAQFDTLPMREQVAALARFLFLLNPLEVLWRFGTAPFRTLPDVYILGEVRCGTTSLAAHLLRLPGAQGPFCPWIHPLGDKESFYFVGHYWGFVDPYFYRMCFPLVTTKWFYKYVLRRPFFCFDGCAQYLNAPWVPNLIKQATPGASFIACVRDPVQQNISWWQYEVGALSWGDALGLGPVAREDASPSCPYPPKSFSSAINLSISTTVKTAYSRAESLMGPTIPGWAISWPLGQFAAMTSCGTFVVNLRRYHRFFDIRQFEVVELEELRDTPAAVLERIARLLPVSEEMVQQWVKDGSRSPVHLNRSAPLDESQAPSSNTVRQLANYYVPHNEALFQLLGRDLGWHIEKHYRIRTRKRVEFIRTGSFSGGLFGGSPPDSAGMLESGRSASVGGLATQRQRRMSRASPIQSLYGSL</sequence>
<dbReference type="InterPro" id="IPR027417">
    <property type="entry name" value="P-loop_NTPase"/>
</dbReference>
<keyword evidence="3" id="KW-0812">Transmembrane</keyword>